<dbReference type="AlphaFoldDB" id="U4LQX8"/>
<name>U4LQX8_PYROM</name>
<protein>
    <submittedName>
        <fullName evidence="1">Uncharacterized protein</fullName>
    </submittedName>
</protein>
<accession>U4LQX8</accession>
<proteinExistence type="predicted"/>
<organism evidence="1 2">
    <name type="scientific">Pyronema omphalodes (strain CBS 100304)</name>
    <name type="common">Pyronema confluens</name>
    <dbReference type="NCBI Taxonomy" id="1076935"/>
    <lineage>
        <taxon>Eukaryota</taxon>
        <taxon>Fungi</taxon>
        <taxon>Dikarya</taxon>
        <taxon>Ascomycota</taxon>
        <taxon>Pezizomycotina</taxon>
        <taxon>Pezizomycetes</taxon>
        <taxon>Pezizales</taxon>
        <taxon>Pyronemataceae</taxon>
        <taxon>Pyronema</taxon>
    </lineage>
</organism>
<gene>
    <name evidence="1" type="ORF">PCON_03984</name>
</gene>
<keyword evidence="2" id="KW-1185">Reference proteome</keyword>
<reference evidence="1 2" key="1">
    <citation type="journal article" date="2013" name="PLoS Genet.">
        <title>The genome and development-dependent transcriptomes of Pyronema confluens: a window into fungal evolution.</title>
        <authorList>
            <person name="Traeger S."/>
            <person name="Altegoer F."/>
            <person name="Freitag M."/>
            <person name="Gabaldon T."/>
            <person name="Kempken F."/>
            <person name="Kumar A."/>
            <person name="Marcet-Houben M."/>
            <person name="Poggeler S."/>
            <person name="Stajich J.E."/>
            <person name="Nowrousian M."/>
        </authorList>
    </citation>
    <scope>NUCLEOTIDE SEQUENCE [LARGE SCALE GENOMIC DNA]</scope>
    <source>
        <strain evidence="2">CBS 100304</strain>
        <tissue evidence="1">Vegetative mycelium</tissue>
    </source>
</reference>
<evidence type="ECO:0000313" key="2">
    <source>
        <dbReference type="Proteomes" id="UP000018144"/>
    </source>
</evidence>
<evidence type="ECO:0000313" key="1">
    <source>
        <dbReference type="EMBL" id="CCX34591.1"/>
    </source>
</evidence>
<dbReference type="Proteomes" id="UP000018144">
    <property type="component" value="Unassembled WGS sequence"/>
</dbReference>
<sequence>MLGSALDISNDLPEDLDTSTQIHKKSEKVIIGEWLINKFGLNPRPSKEYLYCLSDVSHEFHWSPSGRYLLLGGHLYVNYDNVTQSKLNIRHVQMLSTDLIHGCAFNDKETRLAFLTYEKAGSQNLTLHIYDKLGPSLDSTWILRTVYALKSSPDRYPVTFHPFRSDLLLISTQPSDNERDDEELDPLCIYTVLPVYIKDNSTRLPITVIGRSRFTLKKYILINPLLNFRHAANISALIVSHGHASTLRLYQQTNTPPMIHLSFAQQPWFYTETVV</sequence>
<dbReference type="EMBL" id="HF936572">
    <property type="protein sequence ID" value="CCX34591.1"/>
    <property type="molecule type" value="Genomic_DNA"/>
</dbReference>